<feature type="compositionally biased region" description="Basic and acidic residues" evidence="1">
    <location>
        <begin position="64"/>
        <end position="76"/>
    </location>
</feature>
<evidence type="ECO:0000313" key="2">
    <source>
        <dbReference type="EMBL" id="KAF1377988.1"/>
    </source>
</evidence>
<dbReference type="Proteomes" id="UP000465112">
    <property type="component" value="Chromosome 17"/>
</dbReference>
<keyword evidence="3" id="KW-1185">Reference proteome</keyword>
<accession>A0A6A5EGH2</accession>
<feature type="region of interest" description="Disordered" evidence="1">
    <location>
        <begin position="64"/>
        <end position="90"/>
    </location>
</feature>
<protein>
    <submittedName>
        <fullName evidence="2">Uncharacterized protein</fullName>
    </submittedName>
</protein>
<comment type="caution">
    <text evidence="2">The sequence shown here is derived from an EMBL/GenBank/DDBJ whole genome shotgun (WGS) entry which is preliminary data.</text>
</comment>
<reference evidence="2 3" key="1">
    <citation type="submission" date="2019-06" db="EMBL/GenBank/DDBJ databases">
        <title>A chromosome-scale genome assembly of the European perch, Perca fluviatilis.</title>
        <authorList>
            <person name="Roques C."/>
            <person name="Zahm M."/>
            <person name="Cabau C."/>
            <person name="Klopp C."/>
            <person name="Bouchez O."/>
            <person name="Donnadieu C."/>
            <person name="Kuhl H."/>
            <person name="Gislard M."/>
            <person name="Guendouz S."/>
            <person name="Journot L."/>
            <person name="Haffray P."/>
            <person name="Bestin A."/>
            <person name="Morvezen R."/>
            <person name="Feron R."/>
            <person name="Wen M."/>
            <person name="Jouanno E."/>
            <person name="Herpin A."/>
            <person name="Schartl M."/>
            <person name="Postlethwait J."/>
            <person name="Schaerlinger B."/>
            <person name="Chardard D."/>
            <person name="Lecocq T."/>
            <person name="Poncet C."/>
            <person name="Jaffrelo L."/>
            <person name="Lampietro C."/>
            <person name="Guiguen Y."/>
        </authorList>
    </citation>
    <scope>NUCLEOTIDE SEQUENCE [LARGE SCALE GENOMIC DNA]</scope>
    <source>
        <tissue evidence="2">Blood</tissue>
    </source>
</reference>
<sequence>MCDWFLWSCDFRETTQSWYLKLRGQTERGQTERGPRETDREKTFSDLLHLHLFSNRETTQRLIRRTERGREDRRTQSSEVLDLHQLTEPF</sequence>
<gene>
    <name evidence="2" type="ORF">PFLUV_G00206540</name>
</gene>
<dbReference type="AlphaFoldDB" id="A0A6A5EGH2"/>
<dbReference type="EMBL" id="VHII01000017">
    <property type="protein sequence ID" value="KAF1377988.1"/>
    <property type="molecule type" value="Genomic_DNA"/>
</dbReference>
<proteinExistence type="predicted"/>
<evidence type="ECO:0000256" key="1">
    <source>
        <dbReference type="SAM" id="MobiDB-lite"/>
    </source>
</evidence>
<organism evidence="2 3">
    <name type="scientific">Perca fluviatilis</name>
    <name type="common">European perch</name>
    <dbReference type="NCBI Taxonomy" id="8168"/>
    <lineage>
        <taxon>Eukaryota</taxon>
        <taxon>Metazoa</taxon>
        <taxon>Chordata</taxon>
        <taxon>Craniata</taxon>
        <taxon>Vertebrata</taxon>
        <taxon>Euteleostomi</taxon>
        <taxon>Actinopterygii</taxon>
        <taxon>Neopterygii</taxon>
        <taxon>Teleostei</taxon>
        <taxon>Neoteleostei</taxon>
        <taxon>Acanthomorphata</taxon>
        <taxon>Eupercaria</taxon>
        <taxon>Perciformes</taxon>
        <taxon>Percoidei</taxon>
        <taxon>Percidae</taxon>
        <taxon>Percinae</taxon>
        <taxon>Perca</taxon>
    </lineage>
</organism>
<name>A0A6A5EGH2_PERFL</name>
<evidence type="ECO:0000313" key="3">
    <source>
        <dbReference type="Proteomes" id="UP000465112"/>
    </source>
</evidence>